<dbReference type="PANTHER" id="PTHR33601">
    <property type="entry name" value="PROTEIN LITTLE ZIPPER 4"/>
    <property type="match status" value="1"/>
</dbReference>
<evidence type="ECO:0000313" key="2">
    <source>
        <dbReference type="EMBL" id="KAK4751764.1"/>
    </source>
</evidence>
<dbReference type="InterPro" id="IPR039312">
    <property type="entry name" value="ZPR"/>
</dbReference>
<organism evidence="2 3">
    <name type="scientific">Trapa incisa</name>
    <dbReference type="NCBI Taxonomy" id="236973"/>
    <lineage>
        <taxon>Eukaryota</taxon>
        <taxon>Viridiplantae</taxon>
        <taxon>Streptophyta</taxon>
        <taxon>Embryophyta</taxon>
        <taxon>Tracheophyta</taxon>
        <taxon>Spermatophyta</taxon>
        <taxon>Magnoliopsida</taxon>
        <taxon>eudicotyledons</taxon>
        <taxon>Gunneridae</taxon>
        <taxon>Pentapetalae</taxon>
        <taxon>rosids</taxon>
        <taxon>malvids</taxon>
        <taxon>Myrtales</taxon>
        <taxon>Lythraceae</taxon>
        <taxon>Trapa</taxon>
    </lineage>
</organism>
<sequence>MCVNTEEWVSARSFRYFGKTWRSTRPKVQVYRFMRRPCMEILRRTDMELLNFKLYLENRNIIEENEKLRQKADLLYQENLALVNELRKKFPPPGCCPSSS</sequence>
<evidence type="ECO:0000313" key="3">
    <source>
        <dbReference type="Proteomes" id="UP001345219"/>
    </source>
</evidence>
<evidence type="ECO:0000256" key="1">
    <source>
        <dbReference type="SAM" id="Coils"/>
    </source>
</evidence>
<dbReference type="EMBL" id="JAXIOK010000016">
    <property type="protein sequence ID" value="KAK4751764.1"/>
    <property type="molecule type" value="Genomic_DNA"/>
</dbReference>
<protein>
    <submittedName>
        <fullName evidence="2">Uncharacterized protein</fullName>
    </submittedName>
</protein>
<accession>A0AAN7JQX0</accession>
<dbReference type="AlphaFoldDB" id="A0AAN7JQX0"/>
<gene>
    <name evidence="2" type="ORF">SAY87_020562</name>
</gene>
<name>A0AAN7JQX0_9MYRT</name>
<keyword evidence="3" id="KW-1185">Reference proteome</keyword>
<reference evidence="2 3" key="1">
    <citation type="journal article" date="2023" name="Hortic Res">
        <title>Pangenome of water caltrop reveals structural variations and asymmetric subgenome divergence after allopolyploidization.</title>
        <authorList>
            <person name="Zhang X."/>
            <person name="Chen Y."/>
            <person name="Wang L."/>
            <person name="Yuan Y."/>
            <person name="Fang M."/>
            <person name="Shi L."/>
            <person name="Lu R."/>
            <person name="Comes H.P."/>
            <person name="Ma Y."/>
            <person name="Chen Y."/>
            <person name="Huang G."/>
            <person name="Zhou Y."/>
            <person name="Zheng Z."/>
            <person name="Qiu Y."/>
        </authorList>
    </citation>
    <scope>NUCLEOTIDE SEQUENCE [LARGE SCALE GENOMIC DNA]</scope>
    <source>
        <tissue evidence="2">Roots</tissue>
    </source>
</reference>
<comment type="caution">
    <text evidence="2">The sequence shown here is derived from an EMBL/GenBank/DDBJ whole genome shotgun (WGS) entry which is preliminary data.</text>
</comment>
<dbReference type="PANTHER" id="PTHR33601:SF21">
    <property type="entry name" value="PROTEIN LITTLE ZIPPER 1-LIKE"/>
    <property type="match status" value="1"/>
</dbReference>
<proteinExistence type="predicted"/>
<dbReference type="Proteomes" id="UP001345219">
    <property type="component" value="Chromosome 16"/>
</dbReference>
<keyword evidence="1" id="KW-0175">Coiled coil</keyword>
<feature type="coiled-coil region" evidence="1">
    <location>
        <begin position="58"/>
        <end position="85"/>
    </location>
</feature>